<protein>
    <submittedName>
        <fullName evidence="2">Uncharacterized protein</fullName>
    </submittedName>
</protein>
<gene>
    <name evidence="2" type="ORF">AVDCRST_MAG35-2332</name>
</gene>
<reference evidence="2" key="1">
    <citation type="submission" date="2020-02" db="EMBL/GenBank/DDBJ databases">
        <authorList>
            <person name="Meier V. D."/>
        </authorList>
    </citation>
    <scope>NUCLEOTIDE SEQUENCE</scope>
    <source>
        <strain evidence="2">AVDCRST_MAG35</strain>
    </source>
</reference>
<dbReference type="AlphaFoldDB" id="A0A6J4PVE5"/>
<dbReference type="EMBL" id="CADCUY010000479">
    <property type="protein sequence ID" value="CAA9426723.1"/>
    <property type="molecule type" value="Genomic_DNA"/>
</dbReference>
<feature type="non-terminal residue" evidence="2">
    <location>
        <position position="99"/>
    </location>
</feature>
<proteinExistence type="predicted"/>
<name>A0A6J4PVE5_9ACTN</name>
<feature type="non-terminal residue" evidence="2">
    <location>
        <position position="1"/>
    </location>
</feature>
<feature type="region of interest" description="Disordered" evidence="1">
    <location>
        <begin position="1"/>
        <end position="99"/>
    </location>
</feature>
<accession>A0A6J4PVE5</accession>
<feature type="compositionally biased region" description="Basic residues" evidence="1">
    <location>
        <begin position="1"/>
        <end position="10"/>
    </location>
</feature>
<sequence length="99" mass="10175">AGARRARPRRGDHVLPQLRRHGHVRRGPRAAADPGDGAGRGRRASVARDARRRPGGDGPGLGQARRRAARGAAGAGLRPRGRPGVRGALLDGAVHGAAV</sequence>
<feature type="compositionally biased region" description="Basic residues" evidence="1">
    <location>
        <begin position="18"/>
        <end position="28"/>
    </location>
</feature>
<evidence type="ECO:0000256" key="1">
    <source>
        <dbReference type="SAM" id="MobiDB-lite"/>
    </source>
</evidence>
<evidence type="ECO:0000313" key="2">
    <source>
        <dbReference type="EMBL" id="CAA9426723.1"/>
    </source>
</evidence>
<organism evidence="2">
    <name type="scientific">uncultured Quadrisphaera sp</name>
    <dbReference type="NCBI Taxonomy" id="904978"/>
    <lineage>
        <taxon>Bacteria</taxon>
        <taxon>Bacillati</taxon>
        <taxon>Actinomycetota</taxon>
        <taxon>Actinomycetes</taxon>
        <taxon>Kineosporiales</taxon>
        <taxon>Kineosporiaceae</taxon>
        <taxon>Quadrisphaera</taxon>
        <taxon>environmental samples</taxon>
    </lineage>
</organism>
<feature type="compositionally biased region" description="Basic and acidic residues" evidence="1">
    <location>
        <begin position="46"/>
        <end position="55"/>
    </location>
</feature>